<name>A0A378JTI9_9GAMM</name>
<evidence type="ECO:0000259" key="1">
    <source>
        <dbReference type="Pfam" id="PF07883"/>
    </source>
</evidence>
<dbReference type="Gene3D" id="2.60.120.10">
    <property type="entry name" value="Jelly Rolls"/>
    <property type="match status" value="1"/>
</dbReference>
<gene>
    <name evidence="2" type="ORF">NCTC13316_01597</name>
</gene>
<evidence type="ECO:0000313" key="3">
    <source>
        <dbReference type="Proteomes" id="UP000254794"/>
    </source>
</evidence>
<keyword evidence="3" id="KW-1185">Reference proteome</keyword>
<dbReference type="AlphaFoldDB" id="A0A378JTI9"/>
<reference evidence="2 3" key="1">
    <citation type="submission" date="2018-06" db="EMBL/GenBank/DDBJ databases">
        <authorList>
            <consortium name="Pathogen Informatics"/>
            <person name="Doyle S."/>
        </authorList>
    </citation>
    <scope>NUCLEOTIDE SEQUENCE [LARGE SCALE GENOMIC DNA]</scope>
    <source>
        <strain evidence="2 3">NCTC13316</strain>
    </source>
</reference>
<organism evidence="2 3">
    <name type="scientific">Legionella busanensis</name>
    <dbReference type="NCBI Taxonomy" id="190655"/>
    <lineage>
        <taxon>Bacteria</taxon>
        <taxon>Pseudomonadati</taxon>
        <taxon>Pseudomonadota</taxon>
        <taxon>Gammaproteobacteria</taxon>
        <taxon>Legionellales</taxon>
        <taxon>Legionellaceae</taxon>
        <taxon>Legionella</taxon>
    </lineage>
</organism>
<sequence length="144" mass="16588">MSKIHKMLQNIPLERVYTKAGKVEEQFELLKLGVFKVEKSILLTISNHSLRPSNEIVELVRLKPSSKYQPHYHKQSSAVIYIILGEGFFLSGKNEISYQPGMRFDLPEKTPHGFLTNTETLFLSIQTPPILNYQTGVMDLYYVE</sequence>
<dbReference type="InterPro" id="IPR014710">
    <property type="entry name" value="RmlC-like_jellyroll"/>
</dbReference>
<dbReference type="InterPro" id="IPR013096">
    <property type="entry name" value="Cupin_2"/>
</dbReference>
<dbReference type="RefSeq" id="WP_160116180.1">
    <property type="nucleotide sequence ID" value="NZ_CAAAHP010000001.1"/>
</dbReference>
<accession>A0A378JTI9</accession>
<dbReference type="EMBL" id="UGOD01000001">
    <property type="protein sequence ID" value="STX51502.1"/>
    <property type="molecule type" value="Genomic_DNA"/>
</dbReference>
<dbReference type="SUPFAM" id="SSF51182">
    <property type="entry name" value="RmlC-like cupins"/>
    <property type="match status" value="1"/>
</dbReference>
<dbReference type="InterPro" id="IPR011051">
    <property type="entry name" value="RmlC_Cupin_sf"/>
</dbReference>
<protein>
    <submittedName>
        <fullName evidence="2">Cupin domain</fullName>
    </submittedName>
</protein>
<dbReference type="OrthoDB" id="1423961at2"/>
<proteinExistence type="predicted"/>
<dbReference type="Pfam" id="PF07883">
    <property type="entry name" value="Cupin_2"/>
    <property type="match status" value="1"/>
</dbReference>
<feature type="domain" description="Cupin type-2" evidence="1">
    <location>
        <begin position="59"/>
        <end position="119"/>
    </location>
</feature>
<evidence type="ECO:0000313" key="2">
    <source>
        <dbReference type="EMBL" id="STX51502.1"/>
    </source>
</evidence>
<dbReference type="Proteomes" id="UP000254794">
    <property type="component" value="Unassembled WGS sequence"/>
</dbReference>